<evidence type="ECO:0000313" key="2">
    <source>
        <dbReference type="EMBL" id="JAH18298.1"/>
    </source>
</evidence>
<reference evidence="2" key="1">
    <citation type="submission" date="2014-11" db="EMBL/GenBank/DDBJ databases">
        <authorList>
            <person name="Amaro Gonzalez C."/>
        </authorList>
    </citation>
    <scope>NUCLEOTIDE SEQUENCE</scope>
</reference>
<name>A0A0E9QQB7_ANGAN</name>
<dbReference type="EMBL" id="GBXM01090279">
    <property type="protein sequence ID" value="JAH18298.1"/>
    <property type="molecule type" value="Transcribed_RNA"/>
</dbReference>
<reference evidence="2" key="2">
    <citation type="journal article" date="2015" name="Fish Shellfish Immunol.">
        <title>Early steps in the European eel (Anguilla anguilla)-Vibrio vulnificus interaction in the gills: Role of the RtxA13 toxin.</title>
        <authorList>
            <person name="Callol A."/>
            <person name="Pajuelo D."/>
            <person name="Ebbesson L."/>
            <person name="Teles M."/>
            <person name="MacKenzie S."/>
            <person name="Amaro C."/>
        </authorList>
    </citation>
    <scope>NUCLEOTIDE SEQUENCE</scope>
</reference>
<feature type="signal peptide" evidence="1">
    <location>
        <begin position="1"/>
        <end position="20"/>
    </location>
</feature>
<organism evidence="2">
    <name type="scientific">Anguilla anguilla</name>
    <name type="common">European freshwater eel</name>
    <name type="synonym">Muraena anguilla</name>
    <dbReference type="NCBI Taxonomy" id="7936"/>
    <lineage>
        <taxon>Eukaryota</taxon>
        <taxon>Metazoa</taxon>
        <taxon>Chordata</taxon>
        <taxon>Craniata</taxon>
        <taxon>Vertebrata</taxon>
        <taxon>Euteleostomi</taxon>
        <taxon>Actinopterygii</taxon>
        <taxon>Neopterygii</taxon>
        <taxon>Teleostei</taxon>
        <taxon>Anguilliformes</taxon>
        <taxon>Anguillidae</taxon>
        <taxon>Anguilla</taxon>
    </lineage>
</organism>
<protein>
    <submittedName>
        <fullName evidence="2">Uncharacterized protein</fullName>
    </submittedName>
</protein>
<proteinExistence type="predicted"/>
<evidence type="ECO:0000256" key="1">
    <source>
        <dbReference type="SAM" id="SignalP"/>
    </source>
</evidence>
<keyword evidence="1" id="KW-0732">Signal</keyword>
<accession>A0A0E9QQB7</accession>
<sequence length="42" mass="4758">MWKSRLYTSCSCLFACLCTAQYPHCFSTFILCGGLAQDWCVV</sequence>
<dbReference type="AlphaFoldDB" id="A0A0E9QQB7"/>
<feature type="chain" id="PRO_5002431966" evidence="1">
    <location>
        <begin position="21"/>
        <end position="42"/>
    </location>
</feature>